<dbReference type="SUPFAM" id="SSF55729">
    <property type="entry name" value="Acyl-CoA N-acyltransferases (Nat)"/>
    <property type="match status" value="1"/>
</dbReference>
<accession>A0ABQ1IV01</accession>
<dbReference type="Gene3D" id="3.40.630.30">
    <property type="match status" value="1"/>
</dbReference>
<dbReference type="EMBL" id="BMII01000008">
    <property type="protein sequence ID" value="GGB53163.1"/>
    <property type="molecule type" value="Genomic_DNA"/>
</dbReference>
<dbReference type="Proteomes" id="UP000617555">
    <property type="component" value="Unassembled WGS sequence"/>
</dbReference>
<name>A0ABQ1IV01_9GAMM</name>
<reference evidence="2" key="1">
    <citation type="journal article" date="2019" name="Int. J. Syst. Evol. Microbiol.">
        <title>The Global Catalogue of Microorganisms (GCM) 10K type strain sequencing project: providing services to taxonomists for standard genome sequencing and annotation.</title>
        <authorList>
            <consortium name="The Broad Institute Genomics Platform"/>
            <consortium name="The Broad Institute Genome Sequencing Center for Infectious Disease"/>
            <person name="Wu L."/>
            <person name="Ma J."/>
        </authorList>
    </citation>
    <scope>NUCLEOTIDE SEQUENCE [LARGE SCALE GENOMIC DNA]</scope>
    <source>
        <strain evidence="2">CGMCC 1.15339</strain>
    </source>
</reference>
<proteinExistence type="predicted"/>
<evidence type="ECO:0000313" key="2">
    <source>
        <dbReference type="Proteomes" id="UP000617555"/>
    </source>
</evidence>
<evidence type="ECO:0000313" key="1">
    <source>
        <dbReference type="EMBL" id="GGB53163.1"/>
    </source>
</evidence>
<dbReference type="CDD" id="cd04301">
    <property type="entry name" value="NAT_SF"/>
    <property type="match status" value="1"/>
</dbReference>
<comment type="caution">
    <text evidence="1">The sequence shown here is derived from an EMBL/GenBank/DDBJ whole genome shotgun (WGS) entry which is preliminary data.</text>
</comment>
<protein>
    <recommendedName>
        <fullName evidence="3">GNAT family N-acetyltransferase</fullName>
    </recommendedName>
</protein>
<gene>
    <name evidence="1" type="ORF">GCM10011607_12100</name>
</gene>
<evidence type="ECO:0008006" key="3">
    <source>
        <dbReference type="Google" id="ProtNLM"/>
    </source>
</evidence>
<organism evidence="1 2">
    <name type="scientific">Shewanella inventionis</name>
    <dbReference type="NCBI Taxonomy" id="1738770"/>
    <lineage>
        <taxon>Bacteria</taxon>
        <taxon>Pseudomonadati</taxon>
        <taxon>Pseudomonadota</taxon>
        <taxon>Gammaproteobacteria</taxon>
        <taxon>Alteromonadales</taxon>
        <taxon>Shewanellaceae</taxon>
        <taxon>Shewanella</taxon>
    </lineage>
</organism>
<sequence length="126" mass="14426">MEVGYEEIYSDTPYFDVEPSTRNGVAIAFIHMMYVPPAKRGQGKGKEMFQKIISELAPKTQYIRLKSASLGSGCTMEFWKQLGFSHAYDASEDSEESKILHCPLNGYNLPEVEFIEEGEERHYIFD</sequence>
<dbReference type="RefSeq" id="WP_188738015.1">
    <property type="nucleotide sequence ID" value="NZ_BMII01000008.1"/>
</dbReference>
<dbReference type="InterPro" id="IPR016181">
    <property type="entry name" value="Acyl_CoA_acyltransferase"/>
</dbReference>
<keyword evidence="2" id="KW-1185">Reference proteome</keyword>